<feature type="chain" id="PRO_5007748539" description="Carboxylic ester hydrolase" evidence="3">
    <location>
        <begin position="19"/>
        <end position="681"/>
    </location>
</feature>
<dbReference type="PROSITE" id="PS00122">
    <property type="entry name" value="CARBOXYLESTERASE_B_1"/>
    <property type="match status" value="1"/>
</dbReference>
<dbReference type="GO" id="GO:0016787">
    <property type="term" value="F:hydrolase activity"/>
    <property type="evidence" value="ECO:0007669"/>
    <property type="project" value="UniProtKB-KW"/>
</dbReference>
<comment type="similarity">
    <text evidence="1 3">Belongs to the type-B carboxylesterase/lipase family.</text>
</comment>
<evidence type="ECO:0000256" key="2">
    <source>
        <dbReference type="ARBA" id="ARBA00022801"/>
    </source>
</evidence>
<dbReference type="PANTHER" id="PTHR43142">
    <property type="entry name" value="CARBOXYLIC ESTER HYDROLASE"/>
    <property type="match status" value="1"/>
</dbReference>
<keyword evidence="2 3" id="KW-0378">Hydrolase</keyword>
<dbReference type="Pfam" id="PF00135">
    <property type="entry name" value="COesterase"/>
    <property type="match status" value="1"/>
</dbReference>
<accession>A0A165QUL3</accession>
<feature type="signal peptide" evidence="3">
    <location>
        <begin position="1"/>
        <end position="18"/>
    </location>
</feature>
<dbReference type="ESTHER" id="9aphy-a0a165qul3">
    <property type="family name" value="Fungal_carboxylesterase_lipase"/>
</dbReference>
<dbReference type="SUPFAM" id="SSF53474">
    <property type="entry name" value="alpha/beta-Hydrolases"/>
    <property type="match status" value="1"/>
</dbReference>
<dbReference type="EC" id="3.1.1.-" evidence="3"/>
<dbReference type="Gene3D" id="3.40.50.1820">
    <property type="entry name" value="alpha/beta hydrolase"/>
    <property type="match status" value="1"/>
</dbReference>
<evidence type="ECO:0000256" key="3">
    <source>
        <dbReference type="RuleBase" id="RU361235"/>
    </source>
</evidence>
<sequence length="681" mass="73979">MQFLVLTLGCLAIVPAAASFSTPSPSSIGSDITLLYYNDVDQYTASEYRSVLLLSSLSNSEAASACAGLGETLLPVNETFFHTELVPSLQYQVYQGHYGEGQQYWVQSTGNSCEAVNALGFIIPAACELELPALCSQSAPFGASAEATNSLTVQADDLAITGYRDQLSFRFEGIPYADPPERFTYPTAYTGSKTLNATTFGSECVQAGVPDGSEDCLFLNVWTPYVSDDPATITSSKLKPVFFWIHGGAFTSGTGSDPTFAGGNMASRGDVVVVTINYRLSTLGFLALKDGQTNGNFGLADQVAALDWVRQYITAFGGDPNRITISGQSAGAGSVRALLGSPQAIGKFAAAIPMSNLAGSDYATTYSLYYTISEEVVTVVEPILEEIGCNATDAAGALACLKAYDAYELVSLTNVARFVVVDGTYVTRTGLIVNGTASPIANVHTMMGYMRDDGAAFIGYPNTTNLTTALIAQDLPTSVVDDPLFPLPMGTNVTYDVFNVTARVTTDVEFRCLDQATAYYAIKHDLFQSVWFYEFNRSYQTPGFDPNYPVCDAPVSDEYPYGDPSQEYFKCHSGELFYVFGSLPSTSPYRDDLDLPFMQRMIDVWTAFARTYNPNPDPAYLATRWYNNTLAAVHEEEPWQPVISANLDTAPLRTLQWTSFMGPFAEQAQCDYLGYPLDYYE</sequence>
<feature type="domain" description="Carboxylesterase type B" evidence="4">
    <location>
        <begin position="170"/>
        <end position="642"/>
    </location>
</feature>
<evidence type="ECO:0000313" key="6">
    <source>
        <dbReference type="Proteomes" id="UP000076727"/>
    </source>
</evidence>
<dbReference type="InterPro" id="IPR019819">
    <property type="entry name" value="Carboxylesterase_B_CS"/>
</dbReference>
<dbReference type="AlphaFoldDB" id="A0A165QUL3"/>
<dbReference type="OrthoDB" id="408631at2759"/>
<dbReference type="InterPro" id="IPR002018">
    <property type="entry name" value="CarbesteraseB"/>
</dbReference>
<dbReference type="PANTHER" id="PTHR43142:SF3">
    <property type="entry name" value="PUTATIVE (AFU_ORTHOLOGUE AFUA_3G09070)-RELATED"/>
    <property type="match status" value="1"/>
</dbReference>
<dbReference type="InterPro" id="IPR019826">
    <property type="entry name" value="Carboxylesterase_B_AS"/>
</dbReference>
<name>A0A165QUL3_9APHY</name>
<dbReference type="InterPro" id="IPR029058">
    <property type="entry name" value="AB_hydrolase_fold"/>
</dbReference>
<proteinExistence type="inferred from homology"/>
<protein>
    <recommendedName>
        <fullName evidence="3">Carboxylic ester hydrolase</fullName>
        <ecNumber evidence="3">3.1.1.-</ecNumber>
    </recommendedName>
</protein>
<gene>
    <name evidence="5" type="ORF">DAEQUDRAFT_233289</name>
</gene>
<evidence type="ECO:0000256" key="1">
    <source>
        <dbReference type="ARBA" id="ARBA00005964"/>
    </source>
</evidence>
<keyword evidence="6" id="KW-1185">Reference proteome</keyword>
<evidence type="ECO:0000313" key="5">
    <source>
        <dbReference type="EMBL" id="KZT69951.1"/>
    </source>
</evidence>
<dbReference type="STRING" id="1314783.A0A165QUL3"/>
<keyword evidence="3" id="KW-0732">Signal</keyword>
<organism evidence="5 6">
    <name type="scientific">Daedalea quercina L-15889</name>
    <dbReference type="NCBI Taxonomy" id="1314783"/>
    <lineage>
        <taxon>Eukaryota</taxon>
        <taxon>Fungi</taxon>
        <taxon>Dikarya</taxon>
        <taxon>Basidiomycota</taxon>
        <taxon>Agaricomycotina</taxon>
        <taxon>Agaricomycetes</taxon>
        <taxon>Polyporales</taxon>
        <taxon>Fomitopsis</taxon>
    </lineage>
</organism>
<dbReference type="Proteomes" id="UP000076727">
    <property type="component" value="Unassembled WGS sequence"/>
</dbReference>
<dbReference type="EMBL" id="KV429054">
    <property type="protein sequence ID" value="KZT69951.1"/>
    <property type="molecule type" value="Genomic_DNA"/>
</dbReference>
<evidence type="ECO:0000259" key="4">
    <source>
        <dbReference type="Pfam" id="PF00135"/>
    </source>
</evidence>
<reference evidence="5 6" key="1">
    <citation type="journal article" date="2016" name="Mol. Biol. Evol.">
        <title>Comparative Genomics of Early-Diverging Mushroom-Forming Fungi Provides Insights into the Origins of Lignocellulose Decay Capabilities.</title>
        <authorList>
            <person name="Nagy L.G."/>
            <person name="Riley R."/>
            <person name="Tritt A."/>
            <person name="Adam C."/>
            <person name="Daum C."/>
            <person name="Floudas D."/>
            <person name="Sun H."/>
            <person name="Yadav J.S."/>
            <person name="Pangilinan J."/>
            <person name="Larsson K.H."/>
            <person name="Matsuura K."/>
            <person name="Barry K."/>
            <person name="Labutti K."/>
            <person name="Kuo R."/>
            <person name="Ohm R.A."/>
            <person name="Bhattacharya S.S."/>
            <person name="Shirouzu T."/>
            <person name="Yoshinaga Y."/>
            <person name="Martin F.M."/>
            <person name="Grigoriev I.V."/>
            <person name="Hibbett D.S."/>
        </authorList>
    </citation>
    <scope>NUCLEOTIDE SEQUENCE [LARGE SCALE GENOMIC DNA]</scope>
    <source>
        <strain evidence="5 6">L-15889</strain>
    </source>
</reference>
<dbReference type="PROSITE" id="PS00941">
    <property type="entry name" value="CARBOXYLESTERASE_B_2"/>
    <property type="match status" value="1"/>
</dbReference>